<evidence type="ECO:0000313" key="1">
    <source>
        <dbReference type="EMBL" id="HJF45761.1"/>
    </source>
</evidence>
<proteinExistence type="predicted"/>
<dbReference type="EMBL" id="DYWQ01000125">
    <property type="protein sequence ID" value="HJF45761.1"/>
    <property type="molecule type" value="Genomic_DNA"/>
</dbReference>
<dbReference type="AlphaFoldDB" id="A0A921KND8"/>
<reference evidence="1" key="2">
    <citation type="submission" date="2021-09" db="EMBL/GenBank/DDBJ databases">
        <authorList>
            <person name="Gilroy R."/>
        </authorList>
    </citation>
    <scope>NUCLEOTIDE SEQUENCE</scope>
    <source>
        <strain evidence="1">CHK124-7917</strain>
    </source>
</reference>
<reference evidence="1" key="1">
    <citation type="journal article" date="2021" name="PeerJ">
        <title>Extensive microbial diversity within the chicken gut microbiome revealed by metagenomics and culture.</title>
        <authorList>
            <person name="Gilroy R."/>
            <person name="Ravi A."/>
            <person name="Getino M."/>
            <person name="Pursley I."/>
            <person name="Horton D.L."/>
            <person name="Alikhan N.F."/>
            <person name="Baker D."/>
            <person name="Gharbi K."/>
            <person name="Hall N."/>
            <person name="Watson M."/>
            <person name="Adriaenssens E.M."/>
            <person name="Foster-Nyarko E."/>
            <person name="Jarju S."/>
            <person name="Secka A."/>
            <person name="Antonio M."/>
            <person name="Oren A."/>
            <person name="Chaudhuri R.R."/>
            <person name="La Ragione R."/>
            <person name="Hildebrand F."/>
            <person name="Pallen M.J."/>
        </authorList>
    </citation>
    <scope>NUCLEOTIDE SEQUENCE</scope>
    <source>
        <strain evidence="1">CHK124-7917</strain>
    </source>
</reference>
<protein>
    <submittedName>
        <fullName evidence="1">Uncharacterized protein</fullName>
    </submittedName>
</protein>
<dbReference type="RefSeq" id="WP_087316681.1">
    <property type="nucleotide sequence ID" value="NZ_DYWQ01000125.1"/>
</dbReference>
<dbReference type="Proteomes" id="UP000697330">
    <property type="component" value="Unassembled WGS sequence"/>
</dbReference>
<accession>A0A921KND8</accession>
<sequence>MPKTEMKIPIQGKWMKSVIKRRGFTIYSLGRSVERGGIGKDIRTIRRAVSENKITPQLLDLIARAIDVHPDFLAGKYCWTLELPVMDYEGVRDYWLENYLNPDHFPYILAEQQKLGSYRQLLNTLLMHGVTKEDFLEKSRPDRDKMADQLDLAVTRVLKQWFPSCYRGDTVDYAEAMEWRDERDVYEAMLEYLEERGIVKVDYPGEN</sequence>
<organism evidence="1 2">
    <name type="scientific">Thermophilibacter provencensis</name>
    <dbReference type="NCBI Taxonomy" id="1852386"/>
    <lineage>
        <taxon>Bacteria</taxon>
        <taxon>Bacillati</taxon>
        <taxon>Actinomycetota</taxon>
        <taxon>Coriobacteriia</taxon>
        <taxon>Coriobacteriales</taxon>
        <taxon>Atopobiaceae</taxon>
        <taxon>Thermophilibacter</taxon>
    </lineage>
</organism>
<gene>
    <name evidence="1" type="ORF">K8U72_08300</name>
</gene>
<evidence type="ECO:0000313" key="2">
    <source>
        <dbReference type="Proteomes" id="UP000697330"/>
    </source>
</evidence>
<comment type="caution">
    <text evidence="1">The sequence shown here is derived from an EMBL/GenBank/DDBJ whole genome shotgun (WGS) entry which is preliminary data.</text>
</comment>
<name>A0A921KND8_9ACTN</name>